<evidence type="ECO:0008006" key="4">
    <source>
        <dbReference type="Google" id="ProtNLM"/>
    </source>
</evidence>
<dbReference type="SMART" id="SM00320">
    <property type="entry name" value="WD40"/>
    <property type="match status" value="4"/>
</dbReference>
<dbReference type="Proteomes" id="UP000078200">
    <property type="component" value="Unassembled WGS sequence"/>
</dbReference>
<dbReference type="STRING" id="7395.A0A1A9VFU0"/>
<dbReference type="PANTHER" id="PTHR22844">
    <property type="entry name" value="F-BOX AND WD40 DOMAIN PROTEIN"/>
    <property type="match status" value="1"/>
</dbReference>
<name>A0A1A9VFU0_GLOAU</name>
<evidence type="ECO:0000256" key="1">
    <source>
        <dbReference type="PROSITE-ProRule" id="PRU00221"/>
    </source>
</evidence>
<dbReference type="PANTHER" id="PTHR22844:SF387">
    <property type="entry name" value="F3I6.5 PROTEIN"/>
    <property type="match status" value="1"/>
</dbReference>
<feature type="repeat" description="WD" evidence="1">
    <location>
        <begin position="9"/>
        <end position="39"/>
    </location>
</feature>
<protein>
    <recommendedName>
        <fullName evidence="4">WD repeat-containing protein 55 homolog</fullName>
    </recommendedName>
</protein>
<dbReference type="InterPro" id="IPR015943">
    <property type="entry name" value="WD40/YVTN_repeat-like_dom_sf"/>
</dbReference>
<dbReference type="VEuPathDB" id="VectorBase:GAUT035877"/>
<keyword evidence="3" id="KW-1185">Reference proteome</keyword>
<sequence>MPSIEKMSVEKHVGDAIALAYHKGHVFSGGIDGKIKVWDSDLNLIRSVDAHEASVYALAVNSSGKLYSSSCDGSVKFMQPPYDRVEELLRCDDAIEAMYCEGDNLYTGDDKGLVTNWQDDKMLLKYNLVEEVKSLAAEKGWIYTVRDCDVVVSELLPGKSGKYVTRTVLDGKSPLCLLGPVLTDRHKYLAYPDRTGKGLTLVNNLLAERFTIAWQLPDCHEMIVNALCGDEKFLYSGGYDNKVKGWTDLDEKKPKALGEIDLGTCVNCLCCGNDNTVYIGCSDGIIRRASFL</sequence>
<proteinExistence type="predicted"/>
<evidence type="ECO:0000313" key="2">
    <source>
        <dbReference type="EnsemblMetazoa" id="GAUT035877-PA"/>
    </source>
</evidence>
<organism evidence="2 3">
    <name type="scientific">Glossina austeni</name>
    <name type="common">Savannah tsetse fly</name>
    <dbReference type="NCBI Taxonomy" id="7395"/>
    <lineage>
        <taxon>Eukaryota</taxon>
        <taxon>Metazoa</taxon>
        <taxon>Ecdysozoa</taxon>
        <taxon>Arthropoda</taxon>
        <taxon>Hexapoda</taxon>
        <taxon>Insecta</taxon>
        <taxon>Pterygota</taxon>
        <taxon>Neoptera</taxon>
        <taxon>Endopterygota</taxon>
        <taxon>Diptera</taxon>
        <taxon>Brachycera</taxon>
        <taxon>Muscomorpha</taxon>
        <taxon>Hippoboscoidea</taxon>
        <taxon>Glossinidae</taxon>
        <taxon>Glossina</taxon>
    </lineage>
</organism>
<dbReference type="Pfam" id="PF00400">
    <property type="entry name" value="WD40"/>
    <property type="match status" value="3"/>
</dbReference>
<dbReference type="AlphaFoldDB" id="A0A1A9VFU0"/>
<dbReference type="InterPro" id="IPR036322">
    <property type="entry name" value="WD40_repeat_dom_sf"/>
</dbReference>
<dbReference type="InterPro" id="IPR045182">
    <property type="entry name" value="JINGUBANG-like"/>
</dbReference>
<dbReference type="InterPro" id="IPR001680">
    <property type="entry name" value="WD40_rpt"/>
</dbReference>
<keyword evidence="1" id="KW-0853">WD repeat</keyword>
<accession>A0A1A9VFU0</accession>
<dbReference type="SUPFAM" id="SSF50978">
    <property type="entry name" value="WD40 repeat-like"/>
    <property type="match status" value="1"/>
</dbReference>
<dbReference type="EnsemblMetazoa" id="GAUT035877-RA">
    <property type="protein sequence ID" value="GAUT035877-PA"/>
    <property type="gene ID" value="GAUT035877"/>
</dbReference>
<evidence type="ECO:0000313" key="3">
    <source>
        <dbReference type="Proteomes" id="UP000078200"/>
    </source>
</evidence>
<dbReference type="PROSITE" id="PS50082">
    <property type="entry name" value="WD_REPEATS_2"/>
    <property type="match status" value="1"/>
</dbReference>
<dbReference type="Gene3D" id="2.130.10.10">
    <property type="entry name" value="YVTN repeat-like/Quinoprotein amine dehydrogenase"/>
    <property type="match status" value="2"/>
</dbReference>
<reference evidence="2" key="1">
    <citation type="submission" date="2020-05" db="UniProtKB">
        <authorList>
            <consortium name="EnsemblMetazoa"/>
        </authorList>
    </citation>
    <scope>IDENTIFICATION</scope>
    <source>
        <strain evidence="2">TTRI</strain>
    </source>
</reference>